<dbReference type="Proteomes" id="UP000015101">
    <property type="component" value="Unassembled WGS sequence"/>
</dbReference>
<dbReference type="FunFam" id="3.40.190.10:FF:000001">
    <property type="entry name" value="Glutamate receptor ionotropic, kainate 2"/>
    <property type="match status" value="1"/>
</dbReference>
<feature type="transmembrane region" description="Helical" evidence="19">
    <location>
        <begin position="601"/>
        <end position="621"/>
    </location>
</feature>
<keyword evidence="10" id="KW-0325">Glycoprotein</keyword>
<dbReference type="InParanoid" id="T1FQV8"/>
<feature type="transmembrane region" description="Helical" evidence="19">
    <location>
        <begin position="792"/>
        <end position="813"/>
    </location>
</feature>
<evidence type="ECO:0000256" key="16">
    <source>
        <dbReference type="PIRSR" id="PIRSR601508-2"/>
    </source>
</evidence>
<feature type="domain" description="Ionotropic glutamate receptor C-terminal" evidence="20">
    <location>
        <begin position="401"/>
        <end position="766"/>
    </location>
</feature>
<dbReference type="RefSeq" id="XP_009025625.1">
    <property type="nucleotide sequence ID" value="XM_009027377.1"/>
</dbReference>
<feature type="binding site" evidence="15">
    <location>
        <position position="652"/>
    </location>
    <ligand>
        <name>L-glutamate</name>
        <dbReference type="ChEBI" id="CHEBI:29985"/>
    </ligand>
</feature>
<dbReference type="AlphaFoldDB" id="T1FQV8"/>
<dbReference type="FunFam" id="3.40.50.2300:FF:000851">
    <property type="entry name" value="Uncharacterized protein"/>
    <property type="match status" value="1"/>
</dbReference>
<feature type="transmembrane region" description="Helical" evidence="19">
    <location>
        <begin position="527"/>
        <end position="547"/>
    </location>
</feature>
<evidence type="ECO:0000256" key="7">
    <source>
        <dbReference type="ARBA" id="ARBA00023065"/>
    </source>
</evidence>
<dbReference type="InterPro" id="IPR015683">
    <property type="entry name" value="Ionotropic_Glu_rcpt"/>
</dbReference>
<evidence type="ECO:0000256" key="6">
    <source>
        <dbReference type="ARBA" id="ARBA00023018"/>
    </source>
</evidence>
<sequence>MLDSEKSKQYDIMKMIRYGVGKYYKSKSSEDRMRNHFEEEINEVNMDNSFRVGTSICNLVTKRIVALLGIHTSNTLNTVKSYSNTFNIPYITTAMAVNSSKQEHGFQLFLRPMYIRAVFDLIKYYQWKEAFYLYSTNEGLERLQQLFDIITEEGYPLKIKVYRVENASEVLEALSKITNLDYKRLLLDLPAHETESVINKTFELNTSKNVKHVIILMGLNLNEMISQAFKLGGLNVTGLCLVDHAKKRSLIRDWHSVYKGVDITSDLPMPGEAALLADAAFLMAHALAKVFKHKTPLNDHSPYSNGFFGEALSCETEPTVPWKFGSEVIKALKETNLTGLFTGPLVFDEFGLRKHYTMDVLESRLNGPLMKFGTWDTTHGLTVIQNAHVRTKGNNTIANKTRIVTSVFSAPFLMLRTEPDLVGNDRFEGYCANLTKKIADLIKFDYQLQPVKDNKYGSNDTGTWDGMVGELLRGEADMAIAPLTITADRESVIDFSKPFMSLGISIMIKKMSKKPPNVFSFMDPLSYEVWMCIIFAYIGVSVVLFLVSRFSPFEWHVDDKQDSVANNFTIFNSLWFSLGAFMQQGVDIEPRSMSGRIVGSVWWFFTLILISSYTANLAAFLTSERMQSPIESAEDLAKQTEIKYGTIKGGSTQGFFKKSTIPTYERMWAFMSSSEPWVFVDTTDAGVNLVREKKGKYAFLTESTQNEYTNQRKPCDTMKVGSNLDAKGYGIGTPMGSDLRDRITLSVLELHETGELATLFTEWWFNKGQCGKEGPPKKQEATSSLKLPNVTGIFYILMGGLILSLFIAAIEFFHKTRHEAKKRKTSFARAARSGARLSLTGQPHEPFSADETPDSQPGDIPPNMNMSTYSYGPPPGQLLNIDGYGDSNMQTQV</sequence>
<dbReference type="FunCoup" id="T1FQV8">
    <property type="interactions" value="142"/>
</dbReference>
<feature type="disulfide bond" evidence="17">
    <location>
        <begin position="57"/>
        <end position="314"/>
    </location>
</feature>
<dbReference type="PANTHER" id="PTHR18966">
    <property type="entry name" value="IONOTROPIC GLUTAMATE RECEPTOR"/>
    <property type="match status" value="1"/>
</dbReference>
<feature type="disulfide bond" evidence="17">
    <location>
        <begin position="715"/>
        <end position="770"/>
    </location>
</feature>
<dbReference type="FunFam" id="1.10.287.70:FF:000067">
    <property type="entry name" value="glutamate receptor 2 isoform X1"/>
    <property type="match status" value="1"/>
</dbReference>
<dbReference type="Pfam" id="PF00060">
    <property type="entry name" value="Lig_chan"/>
    <property type="match status" value="1"/>
</dbReference>
<dbReference type="SUPFAM" id="SSF53822">
    <property type="entry name" value="Periplasmic binding protein-like I"/>
    <property type="match status" value="1"/>
</dbReference>
<keyword evidence="13" id="KW-0407">Ion channel</keyword>
<proteinExistence type="predicted"/>
<protein>
    <recommendedName>
        <fullName evidence="25">Glutamate receptor</fullName>
    </recommendedName>
</protein>
<feature type="binding site" evidence="15">
    <location>
        <position position="651"/>
    </location>
    <ligand>
        <name>L-glutamate</name>
        <dbReference type="ChEBI" id="CHEBI:29985"/>
    </ligand>
</feature>
<dbReference type="GO" id="GO:0050804">
    <property type="term" value="P:modulation of chemical synaptic transmission"/>
    <property type="evidence" value="ECO:0000318"/>
    <property type="project" value="GO_Central"/>
</dbReference>
<keyword evidence="7" id="KW-0406">Ion transport</keyword>
<dbReference type="GO" id="GO:1904315">
    <property type="term" value="F:transmitter-gated monoatomic ion channel activity involved in regulation of postsynaptic membrane potential"/>
    <property type="evidence" value="ECO:0000318"/>
    <property type="project" value="GO_Central"/>
</dbReference>
<evidence type="ECO:0000256" key="18">
    <source>
        <dbReference type="SAM" id="MobiDB-lite"/>
    </source>
</evidence>
<feature type="binding site" evidence="15">
    <location>
        <position position="484"/>
    </location>
    <ligand>
        <name>L-glutamate</name>
        <dbReference type="ChEBI" id="CHEBI:29985"/>
    </ligand>
</feature>
<dbReference type="SMART" id="SM00079">
    <property type="entry name" value="PBPe"/>
    <property type="match status" value="1"/>
</dbReference>
<reference evidence="24" key="1">
    <citation type="submission" date="2012-12" db="EMBL/GenBank/DDBJ databases">
        <authorList>
            <person name="Hellsten U."/>
            <person name="Grimwood J."/>
            <person name="Chapman J.A."/>
            <person name="Shapiro H."/>
            <person name="Aerts A."/>
            <person name="Otillar R.P."/>
            <person name="Terry A.Y."/>
            <person name="Boore J.L."/>
            <person name="Simakov O."/>
            <person name="Marletaz F."/>
            <person name="Cho S.-J."/>
            <person name="Edsinger-Gonzales E."/>
            <person name="Havlak P."/>
            <person name="Kuo D.-H."/>
            <person name="Larsson T."/>
            <person name="Lv J."/>
            <person name="Arendt D."/>
            <person name="Savage R."/>
            <person name="Osoegawa K."/>
            <person name="de Jong P."/>
            <person name="Lindberg D.R."/>
            <person name="Seaver E.C."/>
            <person name="Weisblat D.A."/>
            <person name="Putnam N.H."/>
            <person name="Grigoriev I.V."/>
            <person name="Rokhsar D.S."/>
        </authorList>
    </citation>
    <scope>NUCLEOTIDE SEQUENCE</scope>
</reference>
<dbReference type="HOGENOM" id="CLU_007257_1_2_1"/>
<evidence type="ECO:0000256" key="15">
    <source>
        <dbReference type="PIRSR" id="PIRSR601508-1"/>
    </source>
</evidence>
<evidence type="ECO:0000256" key="10">
    <source>
        <dbReference type="ARBA" id="ARBA00023180"/>
    </source>
</evidence>
<evidence type="ECO:0000256" key="5">
    <source>
        <dbReference type="ARBA" id="ARBA00022989"/>
    </source>
</evidence>
<evidence type="ECO:0000256" key="17">
    <source>
        <dbReference type="PIRSR" id="PIRSR601508-3"/>
    </source>
</evidence>
<feature type="binding site" evidence="15">
    <location>
        <position position="482"/>
    </location>
    <ligand>
        <name>L-glutamate</name>
        <dbReference type="ChEBI" id="CHEBI:29985"/>
    </ligand>
</feature>
<dbReference type="GeneID" id="20211205"/>
<keyword evidence="1" id="KW-0813">Transport</keyword>
<dbReference type="OMA" id="YSHANNA"/>
<feature type="binding site" evidence="15">
    <location>
        <position position="702"/>
    </location>
    <ligand>
        <name>L-glutamate</name>
        <dbReference type="ChEBI" id="CHEBI:29985"/>
    </ligand>
</feature>
<dbReference type="Pfam" id="PF01094">
    <property type="entry name" value="ANF_receptor"/>
    <property type="match status" value="1"/>
</dbReference>
<evidence type="ECO:0000313" key="24">
    <source>
        <dbReference type="Proteomes" id="UP000015101"/>
    </source>
</evidence>
<dbReference type="OrthoDB" id="5984008at2759"/>
<feature type="compositionally biased region" description="Low complexity" evidence="18">
    <location>
        <begin position="828"/>
        <end position="839"/>
    </location>
</feature>
<dbReference type="InterPro" id="IPR001828">
    <property type="entry name" value="ANF_lig-bd_rcpt"/>
</dbReference>
<dbReference type="GO" id="GO:0005886">
    <property type="term" value="C:plasma membrane"/>
    <property type="evidence" value="ECO:0000318"/>
    <property type="project" value="GO_Central"/>
</dbReference>
<feature type="site" description="Crucial to convey clamshell closure to channel opening" evidence="16">
    <location>
        <position position="630"/>
    </location>
</feature>
<dbReference type="Gene3D" id="3.40.50.2300">
    <property type="match status" value="2"/>
</dbReference>
<dbReference type="STRING" id="6412.T1FQV8"/>
<dbReference type="Gene3D" id="3.40.190.10">
    <property type="entry name" value="Periplasmic binding protein-like II"/>
    <property type="match status" value="2"/>
</dbReference>
<keyword evidence="3 19" id="KW-0812">Transmembrane</keyword>
<evidence type="ECO:0000256" key="3">
    <source>
        <dbReference type="ARBA" id="ARBA00022692"/>
    </source>
</evidence>
<name>T1FQV8_HELRO</name>
<evidence type="ECO:0000256" key="1">
    <source>
        <dbReference type="ARBA" id="ARBA00022448"/>
    </source>
</evidence>
<gene>
    <name evidence="23" type="primary">20211205</name>
    <name evidence="22" type="ORF">HELRODRAFT_189260</name>
</gene>
<dbReference type="InterPro" id="IPR019594">
    <property type="entry name" value="Glu/Gly-bd"/>
</dbReference>
<keyword evidence="8 19" id="KW-0472">Membrane</keyword>
<dbReference type="GO" id="GO:0098839">
    <property type="term" value="C:postsynaptic density membrane"/>
    <property type="evidence" value="ECO:0000318"/>
    <property type="project" value="GO_Central"/>
</dbReference>
<feature type="region of interest" description="Disordered" evidence="18">
    <location>
        <begin position="823"/>
        <end position="866"/>
    </location>
</feature>
<reference evidence="23" key="3">
    <citation type="submission" date="2015-06" db="UniProtKB">
        <authorList>
            <consortium name="EnsemblMetazoa"/>
        </authorList>
    </citation>
    <scope>IDENTIFICATION</scope>
</reference>
<dbReference type="InterPro" id="IPR028082">
    <property type="entry name" value="Peripla_BP_I"/>
</dbReference>
<feature type="site" description="Interaction with the cone snail toxin Con-ikot-ikot" evidence="16">
    <location>
        <position position="657"/>
    </location>
</feature>
<dbReference type="GO" id="GO:0008066">
    <property type="term" value="F:glutamate receptor activity"/>
    <property type="evidence" value="ECO:0000318"/>
    <property type="project" value="GO_Central"/>
</dbReference>
<evidence type="ECO:0000256" key="12">
    <source>
        <dbReference type="ARBA" id="ARBA00023286"/>
    </source>
</evidence>
<dbReference type="SMART" id="SM00918">
    <property type="entry name" value="Lig_chan-Glu_bd"/>
    <property type="match status" value="1"/>
</dbReference>
<keyword evidence="6" id="KW-0770">Synapse</keyword>
<evidence type="ECO:0000256" key="19">
    <source>
        <dbReference type="SAM" id="Phobius"/>
    </source>
</evidence>
<dbReference type="EMBL" id="KB097495">
    <property type="protein sequence ID" value="ESN96469.1"/>
    <property type="molecule type" value="Genomic_DNA"/>
</dbReference>
<accession>T1FQV8</accession>
<evidence type="ECO:0000313" key="23">
    <source>
        <dbReference type="EnsemblMetazoa" id="HelroP189260"/>
    </source>
</evidence>
<evidence type="ECO:0008006" key="25">
    <source>
        <dbReference type="Google" id="ProtNLM"/>
    </source>
</evidence>
<keyword evidence="5 19" id="KW-1133">Transmembrane helix</keyword>
<comment type="subcellular location">
    <subcellularLocation>
        <location evidence="14">Postsynaptic cell membrane</location>
        <topology evidence="14">Multi-pass membrane protein</topology>
    </subcellularLocation>
</comment>
<keyword evidence="4" id="KW-0732">Signal</keyword>
<dbReference type="KEGG" id="hro:HELRODRAFT_189260"/>
<keyword evidence="24" id="KW-1185">Reference proteome</keyword>
<organism evidence="23 24">
    <name type="scientific">Helobdella robusta</name>
    <name type="common">Californian leech</name>
    <dbReference type="NCBI Taxonomy" id="6412"/>
    <lineage>
        <taxon>Eukaryota</taxon>
        <taxon>Metazoa</taxon>
        <taxon>Spiralia</taxon>
        <taxon>Lophotrochozoa</taxon>
        <taxon>Annelida</taxon>
        <taxon>Clitellata</taxon>
        <taxon>Hirudinea</taxon>
        <taxon>Rhynchobdellida</taxon>
        <taxon>Glossiphoniidae</taxon>
        <taxon>Helobdella</taxon>
    </lineage>
</organism>
<dbReference type="FunFam" id="3.40.190.10:FF:000596">
    <property type="entry name" value="glutamate receptor 2-like isoform X1"/>
    <property type="match status" value="1"/>
</dbReference>
<dbReference type="EMBL" id="AMQM01001393">
    <property type="status" value="NOT_ANNOTATED_CDS"/>
    <property type="molecule type" value="Genomic_DNA"/>
</dbReference>
<dbReference type="SUPFAM" id="SSF81324">
    <property type="entry name" value="Voltage-gated potassium channels"/>
    <property type="match status" value="1"/>
</dbReference>
<keyword evidence="9" id="KW-0675">Receptor</keyword>
<evidence type="ECO:0000313" key="22">
    <source>
        <dbReference type="EMBL" id="ESN96469.1"/>
    </source>
</evidence>
<reference evidence="22 24" key="2">
    <citation type="journal article" date="2013" name="Nature">
        <title>Insights into bilaterian evolution from three spiralian genomes.</title>
        <authorList>
            <person name="Simakov O."/>
            <person name="Marletaz F."/>
            <person name="Cho S.J."/>
            <person name="Edsinger-Gonzales E."/>
            <person name="Havlak P."/>
            <person name="Hellsten U."/>
            <person name="Kuo D.H."/>
            <person name="Larsson T."/>
            <person name="Lv J."/>
            <person name="Arendt D."/>
            <person name="Savage R."/>
            <person name="Osoegawa K."/>
            <person name="de Jong P."/>
            <person name="Grimwood J."/>
            <person name="Chapman J.A."/>
            <person name="Shapiro H."/>
            <person name="Aerts A."/>
            <person name="Otillar R.P."/>
            <person name="Terry A.Y."/>
            <person name="Boore J.L."/>
            <person name="Grigoriev I.V."/>
            <person name="Lindberg D.R."/>
            <person name="Seaver E.C."/>
            <person name="Weisblat D.A."/>
            <person name="Putnam N.H."/>
            <person name="Rokhsar D.S."/>
        </authorList>
    </citation>
    <scope>NUCLEOTIDE SEQUENCE</scope>
</reference>
<feature type="binding site" evidence="15">
    <location>
        <position position="489"/>
    </location>
    <ligand>
        <name>L-glutamate</name>
        <dbReference type="ChEBI" id="CHEBI:29985"/>
    </ligand>
</feature>
<evidence type="ECO:0000256" key="4">
    <source>
        <dbReference type="ARBA" id="ARBA00022729"/>
    </source>
</evidence>
<feature type="domain" description="Ionotropic glutamate receptor L-glutamate and glycine-binding" evidence="21">
    <location>
        <begin position="411"/>
        <end position="473"/>
    </location>
</feature>
<dbReference type="GO" id="GO:0035249">
    <property type="term" value="P:synaptic transmission, glutamatergic"/>
    <property type="evidence" value="ECO:0000318"/>
    <property type="project" value="GO_Central"/>
</dbReference>
<evidence type="ECO:0000259" key="21">
    <source>
        <dbReference type="SMART" id="SM00918"/>
    </source>
</evidence>
<dbReference type="InterPro" id="IPR001508">
    <property type="entry name" value="Iono_Glu_rcpt_met"/>
</dbReference>
<evidence type="ECO:0000256" key="2">
    <source>
        <dbReference type="ARBA" id="ARBA00022475"/>
    </source>
</evidence>
<dbReference type="InterPro" id="IPR001320">
    <property type="entry name" value="Iontro_rcpt_C"/>
</dbReference>
<evidence type="ECO:0000256" key="8">
    <source>
        <dbReference type="ARBA" id="ARBA00023136"/>
    </source>
</evidence>
<keyword evidence="2" id="KW-1003">Cell membrane</keyword>
<keyword evidence="17" id="KW-1015">Disulfide bond</keyword>
<dbReference type="Pfam" id="PF10613">
    <property type="entry name" value="Lig_chan-Glu_bd"/>
    <property type="match status" value="1"/>
</dbReference>
<dbReference type="Gene3D" id="1.10.287.70">
    <property type="match status" value="1"/>
</dbReference>
<dbReference type="SUPFAM" id="SSF53850">
    <property type="entry name" value="Periplasmic binding protein-like II"/>
    <property type="match status" value="1"/>
</dbReference>
<dbReference type="PRINTS" id="PR00177">
    <property type="entry name" value="NMDARECEPTOR"/>
</dbReference>
<evidence type="ECO:0000256" key="9">
    <source>
        <dbReference type="ARBA" id="ARBA00023170"/>
    </source>
</evidence>
<dbReference type="EnsemblMetazoa" id="HelroT189260">
    <property type="protein sequence ID" value="HelroP189260"/>
    <property type="gene ID" value="HelroG189260"/>
</dbReference>
<dbReference type="CTD" id="20211205"/>
<evidence type="ECO:0000256" key="11">
    <source>
        <dbReference type="ARBA" id="ARBA00023257"/>
    </source>
</evidence>
<keyword evidence="11" id="KW-0628">Postsynaptic cell membrane</keyword>
<dbReference type="eggNOG" id="KOG1054">
    <property type="taxonomic scope" value="Eukaryota"/>
</dbReference>
<evidence type="ECO:0000259" key="20">
    <source>
        <dbReference type="SMART" id="SM00079"/>
    </source>
</evidence>
<evidence type="ECO:0000256" key="14">
    <source>
        <dbReference type="ARBA" id="ARBA00034104"/>
    </source>
</evidence>
<evidence type="ECO:0000256" key="13">
    <source>
        <dbReference type="ARBA" id="ARBA00023303"/>
    </source>
</evidence>
<keyword evidence="12" id="KW-1071">Ligand-gated ion channel</keyword>